<sequence>MRYSLIALMTTFHSYINERIDKIGSMRPVYSTQNIYDRLCDGKKFLALWLHADEVRHLVEALFQNIKRRAHVLSEIN</sequence>
<dbReference type="AlphaFoldDB" id="A0A1I8EW82"/>
<name>A0A1I8EW82_WUCBA</name>
<proteinExistence type="predicted"/>
<dbReference type="InterPro" id="IPR055148">
    <property type="entry name" value="ZW10_C_2"/>
</dbReference>
<dbReference type="WBParaSite" id="maker-PairedContig_5890-snap-gene-0.4-mRNA-1">
    <property type="protein sequence ID" value="maker-PairedContig_5890-snap-gene-0.4-mRNA-1"/>
    <property type="gene ID" value="maker-PairedContig_5890-snap-gene-0.4"/>
</dbReference>
<evidence type="ECO:0000259" key="1">
    <source>
        <dbReference type="Pfam" id="PF22766"/>
    </source>
</evidence>
<dbReference type="InterPro" id="IPR046362">
    <property type="entry name" value="Zw10/DSL1_C_sf"/>
</dbReference>
<organism evidence="2">
    <name type="scientific">Wuchereria bancrofti</name>
    <dbReference type="NCBI Taxonomy" id="6293"/>
    <lineage>
        <taxon>Eukaryota</taxon>
        <taxon>Metazoa</taxon>
        <taxon>Ecdysozoa</taxon>
        <taxon>Nematoda</taxon>
        <taxon>Chromadorea</taxon>
        <taxon>Rhabditida</taxon>
        <taxon>Spirurina</taxon>
        <taxon>Spiruromorpha</taxon>
        <taxon>Filarioidea</taxon>
        <taxon>Onchocercidae</taxon>
        <taxon>Wuchereria</taxon>
    </lineage>
</organism>
<dbReference type="STRING" id="6293.A0A1I8EW82"/>
<feature type="domain" description="ZW10 C-terminal helical" evidence="1">
    <location>
        <begin position="31"/>
        <end position="76"/>
    </location>
</feature>
<dbReference type="Gene3D" id="1.10.357.150">
    <property type="match status" value="1"/>
</dbReference>
<evidence type="ECO:0000313" key="2">
    <source>
        <dbReference type="WBParaSite" id="maker-PairedContig_5890-snap-gene-0.4-mRNA-1"/>
    </source>
</evidence>
<accession>A0A1I8EW82</accession>
<protein>
    <recommendedName>
        <fullName evidence="1">ZW10 C-terminal helical domain-containing protein</fullName>
    </recommendedName>
</protein>
<reference evidence="2" key="1">
    <citation type="submission" date="2016-11" db="UniProtKB">
        <authorList>
            <consortium name="WormBaseParasite"/>
        </authorList>
    </citation>
    <scope>IDENTIFICATION</scope>
    <source>
        <strain evidence="2">pt0022</strain>
    </source>
</reference>
<dbReference type="Pfam" id="PF22766">
    <property type="entry name" value="ZW10_C2"/>
    <property type="match status" value="1"/>
</dbReference>